<feature type="region of interest" description="Disordered" evidence="1">
    <location>
        <begin position="1"/>
        <end position="76"/>
    </location>
</feature>
<feature type="region of interest" description="Disordered" evidence="1">
    <location>
        <begin position="266"/>
        <end position="285"/>
    </location>
</feature>
<keyword evidence="3" id="KW-1185">Reference proteome</keyword>
<feature type="region of interest" description="Disordered" evidence="1">
    <location>
        <begin position="110"/>
        <end position="131"/>
    </location>
</feature>
<accession>A0A3N4LWF2</accession>
<feature type="compositionally biased region" description="Low complexity" evidence="1">
    <location>
        <begin position="27"/>
        <end position="40"/>
    </location>
</feature>
<dbReference type="AlphaFoldDB" id="A0A3N4LWF2"/>
<name>A0A3N4LWF2_9PEZI</name>
<dbReference type="InParanoid" id="A0A3N4LWF2"/>
<proteinExistence type="predicted"/>
<evidence type="ECO:0000313" key="2">
    <source>
        <dbReference type="EMBL" id="RPB27233.1"/>
    </source>
</evidence>
<dbReference type="Proteomes" id="UP000267821">
    <property type="component" value="Unassembled WGS sequence"/>
</dbReference>
<protein>
    <submittedName>
        <fullName evidence="2">Uncharacterized protein</fullName>
    </submittedName>
</protein>
<dbReference type="OrthoDB" id="5419664at2759"/>
<reference evidence="2 3" key="1">
    <citation type="journal article" date="2018" name="Nat. Ecol. Evol.">
        <title>Pezizomycetes genomes reveal the molecular basis of ectomycorrhizal truffle lifestyle.</title>
        <authorList>
            <person name="Murat C."/>
            <person name="Payen T."/>
            <person name="Noel B."/>
            <person name="Kuo A."/>
            <person name="Morin E."/>
            <person name="Chen J."/>
            <person name="Kohler A."/>
            <person name="Krizsan K."/>
            <person name="Balestrini R."/>
            <person name="Da Silva C."/>
            <person name="Montanini B."/>
            <person name="Hainaut M."/>
            <person name="Levati E."/>
            <person name="Barry K.W."/>
            <person name="Belfiori B."/>
            <person name="Cichocki N."/>
            <person name="Clum A."/>
            <person name="Dockter R.B."/>
            <person name="Fauchery L."/>
            <person name="Guy J."/>
            <person name="Iotti M."/>
            <person name="Le Tacon F."/>
            <person name="Lindquist E.A."/>
            <person name="Lipzen A."/>
            <person name="Malagnac F."/>
            <person name="Mello A."/>
            <person name="Molinier V."/>
            <person name="Miyauchi S."/>
            <person name="Poulain J."/>
            <person name="Riccioni C."/>
            <person name="Rubini A."/>
            <person name="Sitrit Y."/>
            <person name="Splivallo R."/>
            <person name="Traeger S."/>
            <person name="Wang M."/>
            <person name="Zifcakova L."/>
            <person name="Wipf D."/>
            <person name="Zambonelli A."/>
            <person name="Paolocci F."/>
            <person name="Nowrousian M."/>
            <person name="Ottonello S."/>
            <person name="Baldrian P."/>
            <person name="Spatafora J.W."/>
            <person name="Henrissat B."/>
            <person name="Nagy L.G."/>
            <person name="Aury J.M."/>
            <person name="Wincker P."/>
            <person name="Grigoriev I.V."/>
            <person name="Bonfante P."/>
            <person name="Martin F.M."/>
        </authorList>
    </citation>
    <scope>NUCLEOTIDE SEQUENCE [LARGE SCALE GENOMIC DNA]</scope>
    <source>
        <strain evidence="2 3">ATCC MYA-4762</strain>
    </source>
</reference>
<organism evidence="2 3">
    <name type="scientific">Terfezia boudieri ATCC MYA-4762</name>
    <dbReference type="NCBI Taxonomy" id="1051890"/>
    <lineage>
        <taxon>Eukaryota</taxon>
        <taxon>Fungi</taxon>
        <taxon>Dikarya</taxon>
        <taxon>Ascomycota</taxon>
        <taxon>Pezizomycotina</taxon>
        <taxon>Pezizomycetes</taxon>
        <taxon>Pezizales</taxon>
        <taxon>Pezizaceae</taxon>
        <taxon>Terfezia</taxon>
    </lineage>
</organism>
<feature type="compositionally biased region" description="Low complexity" evidence="1">
    <location>
        <begin position="10"/>
        <end position="20"/>
    </location>
</feature>
<dbReference type="EMBL" id="ML121532">
    <property type="protein sequence ID" value="RPB27233.1"/>
    <property type="molecule type" value="Genomic_DNA"/>
</dbReference>
<evidence type="ECO:0000313" key="3">
    <source>
        <dbReference type="Proteomes" id="UP000267821"/>
    </source>
</evidence>
<evidence type="ECO:0000256" key="1">
    <source>
        <dbReference type="SAM" id="MobiDB-lite"/>
    </source>
</evidence>
<gene>
    <name evidence="2" type="ORF">L211DRAFT_866101</name>
</gene>
<feature type="compositionally biased region" description="Low complexity" evidence="1">
    <location>
        <begin position="115"/>
        <end position="131"/>
    </location>
</feature>
<sequence length="285" mass="30874">MGCVMSRKVSTSSTSSQTSSCGGNRESTSSTTSRSSTASALARYTMGGPTLPNFSPAVPQDSTWLAKPERAYSPVDSPTWRYQAEDKSYSGVLGGIGSLFRSKKVSNPMSDIPLTDTNNTTSPSTTTATTTTISTTNLFSKQKKPKSKKPKKLSSSSIESKLEISWPTSCHHIPVPPAPAVALGYPYPYPFPLSTVPSNLDLVATAEAVEEGVKREQGEALGERQGEEVYCGYYGYEYECLMEAGKEGARGAVRLEIKPGRNQKWERKEVVDEVGQEGEERSRKT</sequence>